<organism evidence="2 3">
    <name type="scientific">Thioploca ingrica</name>
    <dbReference type="NCBI Taxonomy" id="40754"/>
    <lineage>
        <taxon>Bacteria</taxon>
        <taxon>Pseudomonadati</taxon>
        <taxon>Pseudomonadota</taxon>
        <taxon>Gammaproteobacteria</taxon>
        <taxon>Thiotrichales</taxon>
        <taxon>Thiotrichaceae</taxon>
        <taxon>Thioploca</taxon>
    </lineage>
</organism>
<feature type="domain" description="DUF5615" evidence="1">
    <location>
        <begin position="1"/>
        <end position="101"/>
    </location>
</feature>
<gene>
    <name evidence="2" type="ORF">THII_3600</name>
</gene>
<protein>
    <recommendedName>
        <fullName evidence="1">DUF5615 domain-containing protein</fullName>
    </recommendedName>
</protein>
<evidence type="ECO:0000259" key="1">
    <source>
        <dbReference type="Pfam" id="PF18480"/>
    </source>
</evidence>
<sequence length="110" mass="12687">MKLLFDQNLSPRLPHSLADLYPNSLHVRTINLHDATDTAIWNYAKQNSFILVSKDSDFQQRSLLYGSPPKFIWIRLGNSSVQEIENLLRSYSISIHTFAHNNLESHLILP</sequence>
<dbReference type="InterPro" id="IPR041049">
    <property type="entry name" value="DUF5615"/>
</dbReference>
<reference evidence="2 3" key="1">
    <citation type="journal article" date="2014" name="ISME J.">
        <title>Ecophysiology of Thioploca ingrica as revealed by the complete genome sequence supplemented with proteomic evidence.</title>
        <authorList>
            <person name="Kojima H."/>
            <person name="Ogura Y."/>
            <person name="Yamamoto N."/>
            <person name="Togashi T."/>
            <person name="Mori H."/>
            <person name="Watanabe T."/>
            <person name="Nemoto F."/>
            <person name="Kurokawa K."/>
            <person name="Hayashi T."/>
            <person name="Fukui M."/>
        </authorList>
    </citation>
    <scope>NUCLEOTIDE SEQUENCE [LARGE SCALE GENOMIC DNA]</scope>
</reference>
<dbReference type="STRING" id="40754.THII_3600"/>
<dbReference type="Pfam" id="PF18480">
    <property type="entry name" value="DUF5615"/>
    <property type="match status" value="1"/>
</dbReference>
<dbReference type="OrthoDB" id="334367at2"/>
<dbReference type="Proteomes" id="UP000031623">
    <property type="component" value="Chromosome"/>
</dbReference>
<name>A0A090ANX8_9GAMM</name>
<dbReference type="EMBL" id="AP014633">
    <property type="protein sequence ID" value="BAP57897.1"/>
    <property type="molecule type" value="Genomic_DNA"/>
</dbReference>
<dbReference type="KEGG" id="tig:THII_3600"/>
<proteinExistence type="predicted"/>
<dbReference type="AlphaFoldDB" id="A0A090ANX8"/>
<dbReference type="HOGENOM" id="CLU_150003_3_2_6"/>
<keyword evidence="3" id="KW-1185">Reference proteome</keyword>
<accession>A0A090ANX8</accession>
<evidence type="ECO:0000313" key="3">
    <source>
        <dbReference type="Proteomes" id="UP000031623"/>
    </source>
</evidence>
<evidence type="ECO:0000313" key="2">
    <source>
        <dbReference type="EMBL" id="BAP57897.1"/>
    </source>
</evidence>